<evidence type="ECO:0000256" key="10">
    <source>
        <dbReference type="ARBA" id="ARBA00023049"/>
    </source>
</evidence>
<evidence type="ECO:0000256" key="2">
    <source>
        <dbReference type="ARBA" id="ARBA00004613"/>
    </source>
</evidence>
<dbReference type="PANTHER" id="PTHR33478:SF1">
    <property type="entry name" value="EXTRACELLULAR METALLOPROTEINASE MEP"/>
    <property type="match status" value="1"/>
</dbReference>
<feature type="signal peptide" evidence="12">
    <location>
        <begin position="1"/>
        <end position="18"/>
    </location>
</feature>
<comment type="cofactor">
    <cofactor evidence="1">
        <name>Zn(2+)</name>
        <dbReference type="ChEBI" id="CHEBI:29105"/>
    </cofactor>
</comment>
<dbReference type="InterPro" id="IPR046450">
    <property type="entry name" value="PA_dom_sf"/>
</dbReference>
<keyword evidence="8" id="KW-0378">Hydrolase</keyword>
<feature type="domain" description="Secretion system C-terminal sorting" evidence="14">
    <location>
        <begin position="796"/>
        <end position="868"/>
    </location>
</feature>
<dbReference type="NCBIfam" id="TIGR04183">
    <property type="entry name" value="Por_Secre_tail"/>
    <property type="match status" value="1"/>
</dbReference>
<dbReference type="InterPro" id="IPR026444">
    <property type="entry name" value="Secre_tail"/>
</dbReference>
<dbReference type="GO" id="GO:0005615">
    <property type="term" value="C:extracellular space"/>
    <property type="evidence" value="ECO:0007669"/>
    <property type="project" value="InterPro"/>
</dbReference>
<evidence type="ECO:0000256" key="11">
    <source>
        <dbReference type="ARBA" id="ARBA00023145"/>
    </source>
</evidence>
<evidence type="ECO:0000256" key="4">
    <source>
        <dbReference type="ARBA" id="ARBA00022525"/>
    </source>
</evidence>
<dbReference type="InterPro" id="IPR027268">
    <property type="entry name" value="Peptidase_M4/M1_CTD_sf"/>
</dbReference>
<dbReference type="CDD" id="cd04818">
    <property type="entry name" value="PA_subtilisin_1"/>
    <property type="match status" value="1"/>
</dbReference>
<evidence type="ECO:0000256" key="12">
    <source>
        <dbReference type="SAM" id="SignalP"/>
    </source>
</evidence>
<evidence type="ECO:0000313" key="15">
    <source>
        <dbReference type="EMBL" id="OAD91745.1"/>
    </source>
</evidence>
<dbReference type="GO" id="GO:0004222">
    <property type="term" value="F:metalloendopeptidase activity"/>
    <property type="evidence" value="ECO:0007669"/>
    <property type="project" value="InterPro"/>
</dbReference>
<dbReference type="EMBL" id="LXIE01000010">
    <property type="protein sequence ID" value="OAD91745.1"/>
    <property type="molecule type" value="Genomic_DNA"/>
</dbReference>
<sequence>MKKVLYLIIFFAVNISFAQDYSNLVKTYLQQNRSQYSLQQQDISDISIASQSYSKSLKAYNVYVEQRHQGIKLFNSVSPFTIKDGAVYSAKLSFTENVAAKVNGTSPSISAVNAISKAANWLGLQNPTNLNLIETVSDNSYIFSNGNISQENIPVELVYQKMDETGALKLAWDLSIYLLDSTHYYSVRIDALTGELLATDDWVVSCNFGEGSHSHTNTESILFSEANVNNSSRMLGDGSSYRVFPLPLIGPNDGPDQLVLDPSDPIASPFGWHDNDGVAGPEYTYSRGNNVIAQEDANGNNGVGDRAEGGPTLTFDFPFNLPQAPASFRDGAITNLFYMNNMMHDIMYQYGFDEESGNFQVNNYGNPGNGGDYVFADAQDGSGINNANFGTPPDGGAPRMQMYLWSAPGKVLGTLMNINGGPLAGEYYAIDSNFVGGTPLPTTAITEDLVLVVDDNAGSSTDPNDGCDNILNAAEINGKIAVARLGGCGNTFKIAQIQAAGAIAVIVVNNTPLDPTAMIGGGSSLDIPSIMIYQSDGEAIITALLNGDTVNATLRDDGTGNDPFQRDGDLDNVIIAHEYGHGISNRLTAGPANVGCLQNEEQMGEGWSDYFGMVLTIQSDDTENSPRGTGTYALGEGTAGKGLRNKPYSKDFAINDFTYDDIKSQVAPHGVGSVWATMLWDLTWDLIDEYGFDPDIYNGTGGNNIALQLVMDGLKLQPCNPGFVDGRDAILEADQLTNGGANRCIIWRAFAKRGLGVSALQGSTNSRFDGTEAFDVPVDCELGVSDNGLLENNFVVFPNPSNGELNIKSRYDVGNAKVSIFDMNGRKVFNQEIELHHIANINASSLNPGIYIIQIDGDNRSQTTKLIIN</sequence>
<evidence type="ECO:0000256" key="8">
    <source>
        <dbReference type="ARBA" id="ARBA00022801"/>
    </source>
</evidence>
<dbReference type="SUPFAM" id="SSF52025">
    <property type="entry name" value="PA domain"/>
    <property type="match status" value="1"/>
</dbReference>
<dbReference type="InterPro" id="IPR003137">
    <property type="entry name" value="PA_domain"/>
</dbReference>
<dbReference type="Pfam" id="PF02225">
    <property type="entry name" value="PA"/>
    <property type="match status" value="1"/>
</dbReference>
<evidence type="ECO:0000256" key="7">
    <source>
        <dbReference type="ARBA" id="ARBA00022729"/>
    </source>
</evidence>
<dbReference type="InterPro" id="IPR050371">
    <property type="entry name" value="Fungal_virulence_M36"/>
</dbReference>
<dbReference type="OrthoDB" id="5377264at2"/>
<dbReference type="CDD" id="cd09596">
    <property type="entry name" value="M36"/>
    <property type="match status" value="1"/>
</dbReference>
<dbReference type="GO" id="GO:0006508">
    <property type="term" value="P:proteolysis"/>
    <property type="evidence" value="ECO:0007669"/>
    <property type="project" value="UniProtKB-KW"/>
</dbReference>
<dbReference type="Proteomes" id="UP000077552">
    <property type="component" value="Unassembled WGS sequence"/>
</dbReference>
<name>A0A1A9LGZ0_9FLAO</name>
<dbReference type="Pfam" id="PF18962">
    <property type="entry name" value="Por_Secre_tail"/>
    <property type="match status" value="1"/>
</dbReference>
<dbReference type="GO" id="GO:0008270">
    <property type="term" value="F:zinc ion binding"/>
    <property type="evidence" value="ECO:0007669"/>
    <property type="project" value="InterPro"/>
</dbReference>
<dbReference type="RefSeq" id="WP_068761378.1">
    <property type="nucleotide sequence ID" value="NZ_LXIE01000010.1"/>
</dbReference>
<proteinExistence type="inferred from homology"/>
<dbReference type="InterPro" id="IPR001842">
    <property type="entry name" value="Peptidase_M36"/>
</dbReference>
<evidence type="ECO:0000256" key="9">
    <source>
        <dbReference type="ARBA" id="ARBA00022833"/>
    </source>
</evidence>
<keyword evidence="5" id="KW-0645">Protease</keyword>
<evidence type="ECO:0000256" key="3">
    <source>
        <dbReference type="ARBA" id="ARBA00006006"/>
    </source>
</evidence>
<accession>A0A1A9LGZ0</accession>
<organism evidence="15 16">
    <name type="scientific">Aequorivita soesokkakensis</name>
    <dbReference type="NCBI Taxonomy" id="1385699"/>
    <lineage>
        <taxon>Bacteria</taxon>
        <taxon>Pseudomonadati</taxon>
        <taxon>Bacteroidota</taxon>
        <taxon>Flavobacteriia</taxon>
        <taxon>Flavobacteriales</taxon>
        <taxon>Flavobacteriaceae</taxon>
        <taxon>Aequorivita</taxon>
    </lineage>
</organism>
<comment type="subcellular location">
    <subcellularLocation>
        <location evidence="2">Secreted</location>
    </subcellularLocation>
</comment>
<keyword evidence="11" id="KW-0865">Zymogen</keyword>
<dbReference type="STRING" id="1385699.A7A78_10835"/>
<evidence type="ECO:0008006" key="17">
    <source>
        <dbReference type="Google" id="ProtNLM"/>
    </source>
</evidence>
<keyword evidence="9" id="KW-0862">Zinc</keyword>
<keyword evidence="10" id="KW-0482">Metalloprotease</keyword>
<comment type="similarity">
    <text evidence="3">Belongs to the peptidase M36 family.</text>
</comment>
<reference evidence="15 16" key="1">
    <citation type="submission" date="2016-05" db="EMBL/GenBank/DDBJ databases">
        <title>Genome sequencing of Vitellibacter soesokkakensis RSSK-12.</title>
        <authorList>
            <person name="Thevarajoo S."/>
            <person name="Selvaratnam C."/>
            <person name="Goh K.M."/>
            <person name="Chan K.-G."/>
            <person name="Chong C.S."/>
        </authorList>
    </citation>
    <scope>NUCLEOTIDE SEQUENCE [LARGE SCALE GENOMIC DNA]</scope>
    <source>
        <strain evidence="15 16">RSSK-12</strain>
    </source>
</reference>
<feature type="domain" description="PA" evidence="13">
    <location>
        <begin position="448"/>
        <end position="540"/>
    </location>
</feature>
<evidence type="ECO:0000256" key="1">
    <source>
        <dbReference type="ARBA" id="ARBA00001947"/>
    </source>
</evidence>
<keyword evidence="16" id="KW-1185">Reference proteome</keyword>
<dbReference type="Gene3D" id="3.50.30.30">
    <property type="match status" value="1"/>
</dbReference>
<dbReference type="Gene3D" id="1.10.390.10">
    <property type="entry name" value="Neutral Protease Domain 2"/>
    <property type="match status" value="1"/>
</dbReference>
<keyword evidence="4" id="KW-0964">Secreted</keyword>
<dbReference type="Gene3D" id="3.10.170.10">
    <property type="match status" value="1"/>
</dbReference>
<dbReference type="PANTHER" id="PTHR33478">
    <property type="entry name" value="EXTRACELLULAR METALLOPROTEINASE MEP"/>
    <property type="match status" value="1"/>
</dbReference>
<evidence type="ECO:0000313" key="16">
    <source>
        <dbReference type="Proteomes" id="UP000077552"/>
    </source>
</evidence>
<dbReference type="NCBIfam" id="NF038113">
    <property type="entry name" value="T9SSA_dep_M36"/>
    <property type="match status" value="1"/>
</dbReference>
<protein>
    <recommendedName>
        <fullName evidence="17">Peptidase</fullName>
    </recommendedName>
</protein>
<keyword evidence="6" id="KW-0479">Metal-binding</keyword>
<evidence type="ECO:0000256" key="5">
    <source>
        <dbReference type="ARBA" id="ARBA00022670"/>
    </source>
</evidence>
<gene>
    <name evidence="15" type="ORF">A7A78_10835</name>
</gene>
<evidence type="ECO:0000259" key="14">
    <source>
        <dbReference type="Pfam" id="PF18962"/>
    </source>
</evidence>
<keyword evidence="7 12" id="KW-0732">Signal</keyword>
<comment type="caution">
    <text evidence="15">The sequence shown here is derived from an EMBL/GenBank/DDBJ whole genome shotgun (WGS) entry which is preliminary data.</text>
</comment>
<dbReference type="AlphaFoldDB" id="A0A1A9LGZ0"/>
<evidence type="ECO:0000259" key="13">
    <source>
        <dbReference type="Pfam" id="PF02225"/>
    </source>
</evidence>
<dbReference type="SUPFAM" id="SSF55486">
    <property type="entry name" value="Metalloproteases ('zincins'), catalytic domain"/>
    <property type="match status" value="1"/>
</dbReference>
<feature type="chain" id="PRO_5008392279" description="Peptidase" evidence="12">
    <location>
        <begin position="19"/>
        <end position="869"/>
    </location>
</feature>
<dbReference type="Pfam" id="PF02128">
    <property type="entry name" value="Peptidase_M36"/>
    <property type="match status" value="1"/>
</dbReference>
<evidence type="ECO:0000256" key="6">
    <source>
        <dbReference type="ARBA" id="ARBA00022723"/>
    </source>
</evidence>